<feature type="domain" description="Cadherin" evidence="9">
    <location>
        <begin position="788"/>
        <end position="890"/>
    </location>
</feature>
<dbReference type="CDD" id="cd11304">
    <property type="entry name" value="Cadherin_repeat"/>
    <property type="match status" value="15"/>
</dbReference>
<dbReference type="RefSeq" id="XP_014662007.1">
    <property type="nucleotide sequence ID" value="XM_014806521.1"/>
</dbReference>
<reference evidence="11" key="1">
    <citation type="submission" date="2025-08" db="UniProtKB">
        <authorList>
            <consortium name="RefSeq"/>
        </authorList>
    </citation>
    <scope>IDENTIFICATION</scope>
</reference>
<dbReference type="PANTHER" id="PTHR24026:SF137">
    <property type="entry name" value="CADHERIN-RELATED TUMOR SUPPRESSOR"/>
    <property type="match status" value="1"/>
</dbReference>
<feature type="domain" description="Cadherin" evidence="9">
    <location>
        <begin position="363"/>
        <end position="469"/>
    </location>
</feature>
<dbReference type="InterPro" id="IPR002126">
    <property type="entry name" value="Cadherin-like_dom"/>
</dbReference>
<evidence type="ECO:0000259" key="9">
    <source>
        <dbReference type="PROSITE" id="PS50268"/>
    </source>
</evidence>
<evidence type="ECO:0000256" key="8">
    <source>
        <dbReference type="SAM" id="SignalP"/>
    </source>
</evidence>
<feature type="signal peptide" evidence="8">
    <location>
        <begin position="1"/>
        <end position="33"/>
    </location>
</feature>
<feature type="domain" description="Cadherin" evidence="9">
    <location>
        <begin position="1419"/>
        <end position="1527"/>
    </location>
</feature>
<dbReference type="SMART" id="SM00112">
    <property type="entry name" value="CA"/>
    <property type="match status" value="14"/>
</dbReference>
<dbReference type="Pfam" id="PF00028">
    <property type="entry name" value="Cadherin"/>
    <property type="match status" value="14"/>
</dbReference>
<sequence>MDGRTMYGLIHWRTKMKMFLLFLIVFHGTLVLGESENESVGVNYLSTVTEKVSLRVSENQPSGTFIGRIPVKPGFQYRFNDNPAYFVLNGTTGEITTRVVIDRENLAEDVMNLVVLSSHPTYPIEVKVTIADENDNSPEFPDRMFNIKWSENAAVGTQYILDTASDADKGVNGISTNYEIVSGNTDDKFTLAITASLSGDEVYLYLENLKLLDREVTDNYVLNISARDAGTPARSGHAIVNVTVIDFNDSPPTFDHSEYAVSISENAAAEASVMRVRATDADVGANAEVSYYITDDTEQFAVERDTGIVRTLHDKLRCKKNICVFTVQAKDHGVPYLTGRAYVTVNLIDENDHSPEITFRYIPATSDYATVNENAQDGTIVALISVVDKDEGDNGRCSVAIKEGNELGAFRLEDAFGWSLLKVNKQIDREENSVYNLTILAWDHGEPPRESSENIIIVVNDVNDHTPTFLKLEYVAVLSESVPTGSFVASVSATDADTGINAKLTYSIVSGDSHGWFAIIADSGLITTARRLDRESSAMMTLNVSVNDGGPSPHISYAKVTVQILDENDETPAFTESVYNVSVSESLPPGSAVAAATAIDNDDGPNGTVVYAFDSDVEMKYPGTFLLDSATGKISTRVLLDREKRDFYSLGVIARDDGRPPLSSSAAVHVTVTDINDNSPIFYPTHYFASVLENLPAGTIVTKVDAYDLDAGSNGRVHYEITGGADGKFQIDPDSGAIKTSASLDREVTPVFKLTLRARDAGGRESAELAIVEIKVSDVHDTPPAFSRRRGYGFSIVEDGERPDVGRFVGAVEATSTLSRATVSYAIASGDHRGMFRVDASSGAISTAKPIDREQESVYHLIVVASDGSVPAKTNVTVTVLDVNDNAPYFASQSVDVHVYENWPVGHEVYVVDARDDDEGGNSRITYELEDNPGGMFRMNAVTGAVFLNKPVASSAREIYHAKVRASDNGVPRLSSSLRVAVHVHDVNDHTPRFTRPAYATSVRESAPLNHRFITVDARDDDTGPDGVVSYAITGGNADGKFGVFPDGFLYVQSGLDRETRDRYELTVTATDHGLQPRSSTARVVVHVADDNDNAPAFGNATYALRIGENLPPDTLVGVVSATDADLGRNGEVSYAMATRQGDFAVDALTGEIRTLRDFDREVLVELTGDDFFTVEVSAYDNGVPRLRSHATVVVYVVDANDNAPAFDQDVYEISVSESAPVGAPLLRVSAADADAGANGDVVYDVVGGNEERAFAIDSGSGKVRLARLLDRETASRYELVVRAQDGGEDVHLSTTALVVVIVQDANDNAPTFFEQTYGARVSEAALVGKSVGRVDAVDDDEGDNAVVTYAIVAGNQYETFGIDGRTGEVFLAKRLDYEQLSTYTLNVSAADHGVPALTSSVAFVVDVEDFNDNAPVFSSGPAVRQILEGIPINSAVFTVSATDRDSENNGRVEYSIVKQEPKGAHFRIDAQTGTIYTNGEIDHEQQAMFKLIVRASDMADAPADRLAATKLVTILVEDVNDNEPKFVSMDAAVVPSTAPSNHLVTKVAAEDADDDDFGEVFYEIVDGDRDVFQLDGSTGYLYTRSPLAVDVATYSLSVRASD</sequence>
<evidence type="ECO:0000256" key="7">
    <source>
        <dbReference type="PROSITE-ProRule" id="PRU00043"/>
    </source>
</evidence>
<keyword evidence="8" id="KW-0732">Signal</keyword>
<name>A0ABM1DPY6_PRICU</name>
<organism evidence="10 11">
    <name type="scientific">Priapulus caudatus</name>
    <name type="common">Priapulid worm</name>
    <dbReference type="NCBI Taxonomy" id="37621"/>
    <lineage>
        <taxon>Eukaryota</taxon>
        <taxon>Metazoa</taxon>
        <taxon>Ecdysozoa</taxon>
        <taxon>Scalidophora</taxon>
        <taxon>Priapulida</taxon>
        <taxon>Priapulimorpha</taxon>
        <taxon>Priapulimorphida</taxon>
        <taxon>Priapulidae</taxon>
        <taxon>Priapulus</taxon>
    </lineage>
</organism>
<dbReference type="PANTHER" id="PTHR24026">
    <property type="entry name" value="FAT ATYPICAL CADHERIN-RELATED"/>
    <property type="match status" value="1"/>
</dbReference>
<dbReference type="PROSITE" id="PS50268">
    <property type="entry name" value="CADHERIN_2"/>
    <property type="match status" value="15"/>
</dbReference>
<evidence type="ECO:0000256" key="6">
    <source>
        <dbReference type="ARBA" id="ARBA00023136"/>
    </source>
</evidence>
<keyword evidence="2" id="KW-0812">Transmembrane</keyword>
<evidence type="ECO:0000313" key="11">
    <source>
        <dbReference type="RefSeq" id="XP_014662007.1"/>
    </source>
</evidence>
<evidence type="ECO:0000256" key="2">
    <source>
        <dbReference type="ARBA" id="ARBA00022692"/>
    </source>
</evidence>
<protein>
    <submittedName>
        <fullName evidence="11">Cadherin-related tumor suppressor-like</fullName>
    </submittedName>
</protein>
<dbReference type="Pfam" id="PF25374">
    <property type="entry name" value="Cadherin_FAT4_N"/>
    <property type="match status" value="1"/>
</dbReference>
<dbReference type="SUPFAM" id="SSF49313">
    <property type="entry name" value="Cadherin-like"/>
    <property type="match status" value="15"/>
</dbReference>
<evidence type="ECO:0000256" key="1">
    <source>
        <dbReference type="ARBA" id="ARBA00004370"/>
    </source>
</evidence>
<gene>
    <name evidence="11" type="primary">LOC106805046</name>
</gene>
<dbReference type="Gene3D" id="2.60.40.60">
    <property type="entry name" value="Cadherins"/>
    <property type="match status" value="15"/>
</dbReference>
<evidence type="ECO:0000313" key="10">
    <source>
        <dbReference type="Proteomes" id="UP000695022"/>
    </source>
</evidence>
<feature type="domain" description="Cadherin" evidence="9">
    <location>
        <begin position="141"/>
        <end position="254"/>
    </location>
</feature>
<comment type="subcellular location">
    <subcellularLocation>
        <location evidence="1">Membrane</location>
    </subcellularLocation>
</comment>
<feature type="non-terminal residue" evidence="11">
    <location>
        <position position="1603"/>
    </location>
</feature>
<proteinExistence type="predicted"/>
<keyword evidence="4 7" id="KW-0106">Calcium</keyword>
<keyword evidence="5" id="KW-1133">Transmembrane helix</keyword>
<feature type="domain" description="Cadherin" evidence="9">
    <location>
        <begin position="575"/>
        <end position="682"/>
    </location>
</feature>
<feature type="domain" description="Cadherin" evidence="9">
    <location>
        <begin position="1535"/>
        <end position="1603"/>
    </location>
</feature>
<dbReference type="PRINTS" id="PR00205">
    <property type="entry name" value="CADHERIN"/>
</dbReference>
<keyword evidence="3" id="KW-0677">Repeat</keyword>
<feature type="domain" description="Cadherin" evidence="9">
    <location>
        <begin position="255"/>
        <end position="357"/>
    </location>
</feature>
<feature type="domain" description="Cadherin" evidence="9">
    <location>
        <begin position="683"/>
        <end position="786"/>
    </location>
</feature>
<feature type="domain" description="Cadherin" evidence="9">
    <location>
        <begin position="891"/>
        <end position="994"/>
    </location>
</feature>
<feature type="domain" description="Cadherin" evidence="9">
    <location>
        <begin position="1314"/>
        <end position="1418"/>
    </location>
</feature>
<accession>A0ABM1DPY6</accession>
<feature type="domain" description="Cadherin" evidence="9">
    <location>
        <begin position="470"/>
        <end position="574"/>
    </location>
</feature>
<dbReference type="GeneID" id="106805046"/>
<keyword evidence="6" id="KW-0472">Membrane</keyword>
<feature type="domain" description="Cadherin" evidence="9">
    <location>
        <begin position="995"/>
        <end position="1098"/>
    </location>
</feature>
<dbReference type="InterPro" id="IPR020894">
    <property type="entry name" value="Cadherin_CS"/>
</dbReference>
<feature type="chain" id="PRO_5047157785" evidence="8">
    <location>
        <begin position="34"/>
        <end position="1603"/>
    </location>
</feature>
<dbReference type="InterPro" id="IPR015919">
    <property type="entry name" value="Cadherin-like_sf"/>
</dbReference>
<dbReference type="PROSITE" id="PS00232">
    <property type="entry name" value="CADHERIN_1"/>
    <property type="match status" value="9"/>
</dbReference>
<dbReference type="Proteomes" id="UP000695022">
    <property type="component" value="Unplaced"/>
</dbReference>
<keyword evidence="10" id="KW-1185">Reference proteome</keyword>
<feature type="domain" description="Cadherin" evidence="9">
    <location>
        <begin position="1099"/>
        <end position="1207"/>
    </location>
</feature>
<evidence type="ECO:0000256" key="3">
    <source>
        <dbReference type="ARBA" id="ARBA00022737"/>
    </source>
</evidence>
<feature type="domain" description="Cadherin" evidence="9">
    <location>
        <begin position="1208"/>
        <end position="1313"/>
    </location>
</feature>
<feature type="domain" description="Cadherin" evidence="9">
    <location>
        <begin position="75"/>
        <end position="140"/>
    </location>
</feature>
<evidence type="ECO:0000256" key="4">
    <source>
        <dbReference type="ARBA" id="ARBA00022837"/>
    </source>
</evidence>
<evidence type="ECO:0000256" key="5">
    <source>
        <dbReference type="ARBA" id="ARBA00022989"/>
    </source>
</evidence>